<dbReference type="EC" id="2.1.1.107" evidence="9"/>
<dbReference type="GO" id="GO:0009236">
    <property type="term" value="P:cobalamin biosynthetic process"/>
    <property type="evidence" value="ECO:0007669"/>
    <property type="project" value="UniProtKB-UniPathway"/>
</dbReference>
<dbReference type="InterPro" id="IPR000878">
    <property type="entry name" value="4pyrrol_Mease"/>
</dbReference>
<dbReference type="InterPro" id="IPR006362">
    <property type="entry name" value="Cbl_synth_CobM/CibF"/>
</dbReference>
<evidence type="ECO:0000313" key="9">
    <source>
        <dbReference type="EMBL" id="QNO55638.1"/>
    </source>
</evidence>
<evidence type="ECO:0000256" key="4">
    <source>
        <dbReference type="ARBA" id="ARBA00022603"/>
    </source>
</evidence>
<keyword evidence="4 7" id="KW-0489">Methyltransferase</keyword>
<feature type="domain" description="Tetrapyrrole methylase" evidence="8">
    <location>
        <begin position="4"/>
        <end position="209"/>
    </location>
</feature>
<protein>
    <submittedName>
        <fullName evidence="9">S-adenosyl-L-methionine-dependent uroporphyrinogen III methyltransferase</fullName>
        <ecNumber evidence="9">2.1.1.107</ecNumber>
    </submittedName>
</protein>
<evidence type="ECO:0000256" key="2">
    <source>
        <dbReference type="ARBA" id="ARBA00005879"/>
    </source>
</evidence>
<reference evidence="9" key="1">
    <citation type="submission" date="2020-06" db="EMBL/GenBank/DDBJ databases">
        <title>Unique genomic features of the anaerobic methanotrophic archaea.</title>
        <authorList>
            <person name="Chadwick G.L."/>
            <person name="Skennerton C.T."/>
            <person name="Laso-Perez R."/>
            <person name="Leu A.O."/>
            <person name="Speth D.R."/>
            <person name="Yu H."/>
            <person name="Morgan-Lang C."/>
            <person name="Hatzenpichler R."/>
            <person name="Goudeau D."/>
            <person name="Malmstrom R."/>
            <person name="Brazelton W.J."/>
            <person name="Woyke T."/>
            <person name="Hallam S.J."/>
            <person name="Tyson G.W."/>
            <person name="Wegener G."/>
            <person name="Boetius A."/>
            <person name="Orphan V."/>
        </authorList>
    </citation>
    <scope>NUCLEOTIDE SEQUENCE</scope>
</reference>
<keyword evidence="6" id="KW-0949">S-adenosyl-L-methionine</keyword>
<dbReference type="Pfam" id="PF00590">
    <property type="entry name" value="TP_methylase"/>
    <property type="match status" value="1"/>
</dbReference>
<dbReference type="InterPro" id="IPR003043">
    <property type="entry name" value="Uropor_MeTrfase_CS"/>
</dbReference>
<dbReference type="InterPro" id="IPR014777">
    <property type="entry name" value="4pyrrole_Mease_sub1"/>
</dbReference>
<evidence type="ECO:0000259" key="8">
    <source>
        <dbReference type="Pfam" id="PF00590"/>
    </source>
</evidence>
<gene>
    <name evidence="9" type="ORF">AMFAPHJD_00013</name>
</gene>
<dbReference type="PANTHER" id="PTHR45790:SF4">
    <property type="entry name" value="COBALT-PRECORRIN-4 C(11)-METHYLTRANSFERASE"/>
    <property type="match status" value="1"/>
</dbReference>
<evidence type="ECO:0000256" key="1">
    <source>
        <dbReference type="ARBA" id="ARBA00004953"/>
    </source>
</evidence>
<evidence type="ECO:0000256" key="3">
    <source>
        <dbReference type="ARBA" id="ARBA00022573"/>
    </source>
</evidence>
<dbReference type="PROSITE" id="PS00840">
    <property type="entry name" value="SUMT_2"/>
    <property type="match status" value="1"/>
</dbReference>
<keyword evidence="3" id="KW-0169">Cobalamin biosynthesis</keyword>
<dbReference type="GO" id="GO:0046026">
    <property type="term" value="F:precorrin-4 C11-methyltransferase activity"/>
    <property type="evidence" value="ECO:0007669"/>
    <property type="project" value="InterPro"/>
</dbReference>
<evidence type="ECO:0000256" key="5">
    <source>
        <dbReference type="ARBA" id="ARBA00022679"/>
    </source>
</evidence>
<comment type="similarity">
    <text evidence="2 7">Belongs to the precorrin methyltransferase family.</text>
</comment>
<dbReference type="InterPro" id="IPR035996">
    <property type="entry name" value="4pyrrol_Methylase_sf"/>
</dbReference>
<accession>A0A7G9Z5V4</accession>
<organism evidence="9">
    <name type="scientific">Candidatus Methanophaga sp. ANME-1 ERB7</name>
    <dbReference type="NCBI Taxonomy" id="2759913"/>
    <lineage>
        <taxon>Archaea</taxon>
        <taxon>Methanobacteriati</taxon>
        <taxon>Methanobacteriota</taxon>
        <taxon>Stenosarchaea group</taxon>
        <taxon>Methanomicrobia</taxon>
        <taxon>Candidatus Methanophagales</taxon>
        <taxon>Candidatus Methanophagaceae</taxon>
        <taxon>Candidatus Methanophaga</taxon>
    </lineage>
</organism>
<dbReference type="Gene3D" id="3.40.1010.10">
    <property type="entry name" value="Cobalt-precorrin-4 Transmethylase, Domain 1"/>
    <property type="match status" value="1"/>
</dbReference>
<proteinExistence type="inferred from homology"/>
<dbReference type="PANTHER" id="PTHR45790">
    <property type="entry name" value="SIROHEME SYNTHASE-RELATED"/>
    <property type="match status" value="1"/>
</dbReference>
<dbReference type="EMBL" id="MT631624">
    <property type="protein sequence ID" value="QNO55638.1"/>
    <property type="molecule type" value="Genomic_DNA"/>
</dbReference>
<dbReference type="AlphaFoldDB" id="A0A7G9Z5V4"/>
<dbReference type="Gene3D" id="3.30.950.10">
    <property type="entry name" value="Methyltransferase, Cobalt-precorrin-4 Transmethylase, Domain 2"/>
    <property type="match status" value="1"/>
</dbReference>
<dbReference type="CDD" id="cd11641">
    <property type="entry name" value="Precorrin-4_C11-MT"/>
    <property type="match status" value="1"/>
</dbReference>
<dbReference type="PROSITE" id="PS00839">
    <property type="entry name" value="SUMT_1"/>
    <property type="match status" value="1"/>
</dbReference>
<dbReference type="InterPro" id="IPR014776">
    <property type="entry name" value="4pyrrole_Mease_sub2"/>
</dbReference>
<dbReference type="InterPro" id="IPR050161">
    <property type="entry name" value="Siro_Cobalamin_biosynth"/>
</dbReference>
<dbReference type="GO" id="GO:0004851">
    <property type="term" value="F:uroporphyrin-III C-methyltransferase activity"/>
    <property type="evidence" value="ECO:0007669"/>
    <property type="project" value="UniProtKB-EC"/>
</dbReference>
<sequence length="244" mass="26315">MKMKVVFVGAGPGDPELLTLRGKRELENADVVIYAGSLVPKEILKYARSDAIVIDSYGKTREDLFALYAEFAKAGKRVVRLHTGDLSFYSAILEQMAFLSSMDIDFELVPGVTAFSAASASLKRELTSPGVSQTLIITKPFGKTGKPAEESIAELSKHSATMVIFLGVHILDEVVSELRVGYPPDTPVAVVHKASWTEERIIRGSLDDIAEKVKKEGIKSQSVIIVGAVLEKSGVSKLYGGSVS</sequence>
<dbReference type="NCBIfam" id="TIGR01465">
    <property type="entry name" value="cobM_cbiF"/>
    <property type="match status" value="1"/>
</dbReference>
<dbReference type="GO" id="GO:0032259">
    <property type="term" value="P:methylation"/>
    <property type="evidence" value="ECO:0007669"/>
    <property type="project" value="UniProtKB-KW"/>
</dbReference>
<comment type="pathway">
    <text evidence="1">Cofactor biosynthesis; adenosylcobalamin biosynthesis.</text>
</comment>
<dbReference type="SUPFAM" id="SSF53790">
    <property type="entry name" value="Tetrapyrrole methylase"/>
    <property type="match status" value="1"/>
</dbReference>
<evidence type="ECO:0000256" key="6">
    <source>
        <dbReference type="ARBA" id="ARBA00022691"/>
    </source>
</evidence>
<name>A0A7G9Z5V4_9EURY</name>
<evidence type="ECO:0000256" key="7">
    <source>
        <dbReference type="RuleBase" id="RU003960"/>
    </source>
</evidence>
<keyword evidence="5 7" id="KW-0808">Transferase</keyword>
<dbReference type="UniPathway" id="UPA00148"/>